<dbReference type="GO" id="GO:0009116">
    <property type="term" value="P:nucleoside metabolic process"/>
    <property type="evidence" value="ECO:0007669"/>
    <property type="project" value="InterPro"/>
</dbReference>
<evidence type="ECO:0000313" key="2">
    <source>
        <dbReference type="EMBL" id="RPA83885.1"/>
    </source>
</evidence>
<dbReference type="Gene3D" id="3.40.50.1580">
    <property type="entry name" value="Nucleoside phosphorylase domain"/>
    <property type="match status" value="1"/>
</dbReference>
<dbReference type="EMBL" id="ML119662">
    <property type="protein sequence ID" value="RPA83885.1"/>
    <property type="molecule type" value="Genomic_DNA"/>
</dbReference>
<dbReference type="GO" id="GO:0003824">
    <property type="term" value="F:catalytic activity"/>
    <property type="evidence" value="ECO:0007669"/>
    <property type="project" value="InterPro"/>
</dbReference>
<dbReference type="PANTHER" id="PTHR46082:SF11">
    <property type="entry name" value="AAA+ ATPASE DOMAIN-CONTAINING PROTEIN-RELATED"/>
    <property type="match status" value="1"/>
</dbReference>
<dbReference type="AlphaFoldDB" id="A0A3N4ICR3"/>
<dbReference type="InterPro" id="IPR035994">
    <property type="entry name" value="Nucleoside_phosphorylase_sf"/>
</dbReference>
<reference evidence="2 3" key="1">
    <citation type="journal article" date="2018" name="Nat. Ecol. Evol.">
        <title>Pezizomycetes genomes reveal the molecular basis of ectomycorrhizal truffle lifestyle.</title>
        <authorList>
            <person name="Murat C."/>
            <person name="Payen T."/>
            <person name="Noel B."/>
            <person name="Kuo A."/>
            <person name="Morin E."/>
            <person name="Chen J."/>
            <person name="Kohler A."/>
            <person name="Krizsan K."/>
            <person name="Balestrini R."/>
            <person name="Da Silva C."/>
            <person name="Montanini B."/>
            <person name="Hainaut M."/>
            <person name="Levati E."/>
            <person name="Barry K.W."/>
            <person name="Belfiori B."/>
            <person name="Cichocki N."/>
            <person name="Clum A."/>
            <person name="Dockter R.B."/>
            <person name="Fauchery L."/>
            <person name="Guy J."/>
            <person name="Iotti M."/>
            <person name="Le Tacon F."/>
            <person name="Lindquist E.A."/>
            <person name="Lipzen A."/>
            <person name="Malagnac F."/>
            <person name="Mello A."/>
            <person name="Molinier V."/>
            <person name="Miyauchi S."/>
            <person name="Poulain J."/>
            <person name="Riccioni C."/>
            <person name="Rubini A."/>
            <person name="Sitrit Y."/>
            <person name="Splivallo R."/>
            <person name="Traeger S."/>
            <person name="Wang M."/>
            <person name="Zifcakova L."/>
            <person name="Wipf D."/>
            <person name="Zambonelli A."/>
            <person name="Paolocci F."/>
            <person name="Nowrousian M."/>
            <person name="Ottonello S."/>
            <person name="Baldrian P."/>
            <person name="Spatafora J.W."/>
            <person name="Henrissat B."/>
            <person name="Nagy L.G."/>
            <person name="Aury J.M."/>
            <person name="Wincker P."/>
            <person name="Grigoriev I.V."/>
            <person name="Bonfante P."/>
            <person name="Martin F.M."/>
        </authorList>
    </citation>
    <scope>NUCLEOTIDE SEQUENCE [LARGE SCALE GENOMIC DNA]</scope>
    <source>
        <strain evidence="2 3">RN42</strain>
    </source>
</reference>
<proteinExistence type="predicted"/>
<dbReference type="SUPFAM" id="SSF53167">
    <property type="entry name" value="Purine and uridine phosphorylases"/>
    <property type="match status" value="1"/>
</dbReference>
<evidence type="ECO:0000313" key="3">
    <source>
        <dbReference type="Proteomes" id="UP000275078"/>
    </source>
</evidence>
<gene>
    <name evidence="2" type="ORF">BJ508DRAFT_206628</name>
</gene>
<dbReference type="STRING" id="1160509.A0A3N4ICR3"/>
<sequence>MEPTDTSTPRARNQPSPSPYNNDGYTVGWICALTVEQAAGIIMFDVQHGRPRAQHRRDNNVYKLGEIAGHLIAIACIPAGTAGTNAANTVANHMLMSFPNIRFGLLVGIGGGIPNPEDVRLGDVVVSIPTNNFNGVVHYSKGRVEADGPVRTGQMDRPPQILLSAVNNLRGELRSTTLNTNTIRPRRQIAVERRRRDFGEQSLLSCFEPGFLFSTKDLLFPADYHHQLSTNSQDPNKVSRASRRPCRDVCDLGKQINRPARMDTENPEVHYGLIASGDWLVRNSEERERIRRECGALCIEMEAAGLQGFPSLVIRGISDYADSHKSDDWHAYAALTASAYARELLQDIVPDSLDNLRSV</sequence>
<protein>
    <submittedName>
        <fullName evidence="2">Purine and uridine phosphorylase</fullName>
    </submittedName>
</protein>
<dbReference type="Pfam" id="PF01048">
    <property type="entry name" value="PNP_UDP_1"/>
    <property type="match status" value="1"/>
</dbReference>
<dbReference type="Proteomes" id="UP000275078">
    <property type="component" value="Unassembled WGS sequence"/>
</dbReference>
<organism evidence="2 3">
    <name type="scientific">Ascobolus immersus RN42</name>
    <dbReference type="NCBI Taxonomy" id="1160509"/>
    <lineage>
        <taxon>Eukaryota</taxon>
        <taxon>Fungi</taxon>
        <taxon>Dikarya</taxon>
        <taxon>Ascomycota</taxon>
        <taxon>Pezizomycotina</taxon>
        <taxon>Pezizomycetes</taxon>
        <taxon>Pezizales</taxon>
        <taxon>Ascobolaceae</taxon>
        <taxon>Ascobolus</taxon>
    </lineage>
</organism>
<dbReference type="PANTHER" id="PTHR46082">
    <property type="entry name" value="ATP/GTP-BINDING PROTEIN-RELATED"/>
    <property type="match status" value="1"/>
</dbReference>
<dbReference type="InterPro" id="IPR000845">
    <property type="entry name" value="Nucleoside_phosphorylase_d"/>
</dbReference>
<accession>A0A3N4ICR3</accession>
<name>A0A3N4ICR3_ASCIM</name>
<dbReference type="InterPro" id="IPR053137">
    <property type="entry name" value="NLR-like"/>
</dbReference>
<feature type="non-terminal residue" evidence="2">
    <location>
        <position position="359"/>
    </location>
</feature>
<feature type="domain" description="Nucleoside phosphorylase" evidence="1">
    <location>
        <begin position="261"/>
        <end position="335"/>
    </location>
</feature>
<keyword evidence="3" id="KW-1185">Reference proteome</keyword>
<evidence type="ECO:0000259" key="1">
    <source>
        <dbReference type="Pfam" id="PF01048"/>
    </source>
</evidence>
<dbReference type="OrthoDB" id="1577640at2759"/>